<feature type="region of interest" description="Disordered" evidence="1">
    <location>
        <begin position="1"/>
        <end position="30"/>
    </location>
</feature>
<reference evidence="2 3" key="1">
    <citation type="submission" date="2018-11" db="EMBL/GenBank/DDBJ databases">
        <authorList>
            <consortium name="Pathogen Informatics"/>
        </authorList>
    </citation>
    <scope>NUCLEOTIDE SEQUENCE [LARGE SCALE GENOMIC DNA]</scope>
</reference>
<feature type="compositionally biased region" description="Polar residues" evidence="1">
    <location>
        <begin position="1"/>
        <end position="15"/>
    </location>
</feature>
<evidence type="ECO:0000256" key="1">
    <source>
        <dbReference type="SAM" id="MobiDB-lite"/>
    </source>
</evidence>
<keyword evidence="3" id="KW-1185">Reference proteome</keyword>
<dbReference type="Proteomes" id="UP000271889">
    <property type="component" value="Unassembled WGS sequence"/>
</dbReference>
<dbReference type="OrthoDB" id="5868324at2759"/>
<name>A0A3P7NGD3_CYLGO</name>
<dbReference type="EMBL" id="UYRV01116617">
    <property type="protein sequence ID" value="VDN30181.1"/>
    <property type="molecule type" value="Genomic_DNA"/>
</dbReference>
<sequence length="138" mass="14090">MPNASSLPSASVTATSEDESSSPERTATGLASIIPGGAASLDAIGITATQMLSSNTAPELSQRLRGIDSLATFENLESALSCTLGTASMRPSVIRDDASTQRDDLSSVCGSSALFHVGTPPLFSPLPTSDSEFDQVPS</sequence>
<proteinExistence type="predicted"/>
<dbReference type="AlphaFoldDB" id="A0A3P7NGD3"/>
<accession>A0A3P7NGD3</accession>
<organism evidence="2 3">
    <name type="scientific">Cylicostephanus goldi</name>
    <name type="common">Nematode worm</name>
    <dbReference type="NCBI Taxonomy" id="71465"/>
    <lineage>
        <taxon>Eukaryota</taxon>
        <taxon>Metazoa</taxon>
        <taxon>Ecdysozoa</taxon>
        <taxon>Nematoda</taxon>
        <taxon>Chromadorea</taxon>
        <taxon>Rhabditida</taxon>
        <taxon>Rhabditina</taxon>
        <taxon>Rhabditomorpha</taxon>
        <taxon>Strongyloidea</taxon>
        <taxon>Strongylidae</taxon>
        <taxon>Cylicostephanus</taxon>
    </lineage>
</organism>
<gene>
    <name evidence="2" type="ORF">CGOC_LOCUS11473</name>
</gene>
<protein>
    <submittedName>
        <fullName evidence="2">Uncharacterized protein</fullName>
    </submittedName>
</protein>
<evidence type="ECO:0000313" key="3">
    <source>
        <dbReference type="Proteomes" id="UP000271889"/>
    </source>
</evidence>
<evidence type="ECO:0000313" key="2">
    <source>
        <dbReference type="EMBL" id="VDN30181.1"/>
    </source>
</evidence>